<gene>
    <name evidence="1" type="ORF">ElyMa_000986800</name>
</gene>
<comment type="caution">
    <text evidence="1">The sequence shown here is derived from an EMBL/GenBank/DDBJ whole genome shotgun (WGS) entry which is preliminary data.</text>
</comment>
<protein>
    <submittedName>
        <fullName evidence="1">Uncharacterized protein</fullName>
    </submittedName>
</protein>
<proteinExistence type="predicted"/>
<evidence type="ECO:0000313" key="2">
    <source>
        <dbReference type="Proteomes" id="UP000762676"/>
    </source>
</evidence>
<evidence type="ECO:0000313" key="1">
    <source>
        <dbReference type="EMBL" id="GFR97192.1"/>
    </source>
</evidence>
<sequence>MYVYVVSYVMYVDLKPFKGVSTKDIIDNDANKHNAIRYSIVPKHCYGDEKGVDFRPGYGDDTRQFPITKQKGQYGIDRFRVSWHMNIPTLFLSNIYGNASRGDLTVKLINLKACLTWNITAEALKKDMI</sequence>
<accession>A0AAV4HGA8</accession>
<name>A0AAV4HGA8_9GAST</name>
<dbReference type="AlphaFoldDB" id="A0AAV4HGA8"/>
<reference evidence="1 2" key="1">
    <citation type="journal article" date="2021" name="Elife">
        <title>Chloroplast acquisition without the gene transfer in kleptoplastic sea slugs, Plakobranchus ocellatus.</title>
        <authorList>
            <person name="Maeda T."/>
            <person name="Takahashi S."/>
            <person name="Yoshida T."/>
            <person name="Shimamura S."/>
            <person name="Takaki Y."/>
            <person name="Nagai Y."/>
            <person name="Toyoda A."/>
            <person name="Suzuki Y."/>
            <person name="Arimoto A."/>
            <person name="Ishii H."/>
            <person name="Satoh N."/>
            <person name="Nishiyama T."/>
            <person name="Hasebe M."/>
            <person name="Maruyama T."/>
            <person name="Minagawa J."/>
            <person name="Obokata J."/>
            <person name="Shigenobu S."/>
        </authorList>
    </citation>
    <scope>NUCLEOTIDE SEQUENCE [LARGE SCALE GENOMIC DNA]</scope>
</reference>
<keyword evidence="2" id="KW-1185">Reference proteome</keyword>
<dbReference type="EMBL" id="BMAT01002019">
    <property type="protein sequence ID" value="GFR97192.1"/>
    <property type="molecule type" value="Genomic_DNA"/>
</dbReference>
<dbReference type="Proteomes" id="UP000762676">
    <property type="component" value="Unassembled WGS sequence"/>
</dbReference>
<organism evidence="1 2">
    <name type="scientific">Elysia marginata</name>
    <dbReference type="NCBI Taxonomy" id="1093978"/>
    <lineage>
        <taxon>Eukaryota</taxon>
        <taxon>Metazoa</taxon>
        <taxon>Spiralia</taxon>
        <taxon>Lophotrochozoa</taxon>
        <taxon>Mollusca</taxon>
        <taxon>Gastropoda</taxon>
        <taxon>Heterobranchia</taxon>
        <taxon>Euthyneura</taxon>
        <taxon>Panpulmonata</taxon>
        <taxon>Sacoglossa</taxon>
        <taxon>Placobranchoidea</taxon>
        <taxon>Plakobranchidae</taxon>
        <taxon>Elysia</taxon>
    </lineage>
</organism>